<evidence type="ECO:0008006" key="6">
    <source>
        <dbReference type="Google" id="ProtNLM"/>
    </source>
</evidence>
<feature type="domain" description="FUZ/MON1/HPS1 third Longin" evidence="3">
    <location>
        <begin position="447"/>
        <end position="588"/>
    </location>
</feature>
<reference evidence="4" key="1">
    <citation type="submission" date="2022-01" db="EMBL/GenBank/DDBJ databases">
        <authorList>
            <person name="King R."/>
        </authorList>
    </citation>
    <scope>NUCLEOTIDE SEQUENCE</scope>
</reference>
<evidence type="ECO:0000313" key="5">
    <source>
        <dbReference type="Proteomes" id="UP001153636"/>
    </source>
</evidence>
<dbReference type="EMBL" id="OV651816">
    <property type="protein sequence ID" value="CAH1109253.1"/>
    <property type="molecule type" value="Genomic_DNA"/>
</dbReference>
<name>A0A9P0CZG1_9CUCU</name>
<dbReference type="GO" id="GO:0031085">
    <property type="term" value="C:BLOC-3 complex"/>
    <property type="evidence" value="ECO:0007669"/>
    <property type="project" value="TreeGrafter"/>
</dbReference>
<dbReference type="Proteomes" id="UP001153636">
    <property type="component" value="Chromosome 4"/>
</dbReference>
<accession>A0A9P0CZG1</accession>
<dbReference type="InterPro" id="IPR043971">
    <property type="entry name" value="FUZ/MON1/HPS1_longin_2"/>
</dbReference>
<dbReference type="AlphaFoldDB" id="A0A9P0CZG1"/>
<dbReference type="InterPro" id="IPR043970">
    <property type="entry name" value="FUZ/MON1/HPS1_longin_3"/>
</dbReference>
<protein>
    <recommendedName>
        <fullName evidence="6">Hermansky-Pudlak syndrome 1 protein homolog</fullName>
    </recommendedName>
</protein>
<dbReference type="Pfam" id="PF19036">
    <property type="entry name" value="Fuz_longin_1"/>
    <property type="match status" value="1"/>
</dbReference>
<keyword evidence="5" id="KW-1185">Reference proteome</keyword>
<proteinExistence type="predicted"/>
<evidence type="ECO:0000259" key="1">
    <source>
        <dbReference type="Pfam" id="PF19036"/>
    </source>
</evidence>
<dbReference type="Pfam" id="PF19037">
    <property type="entry name" value="Fuz_longin_2"/>
    <property type="match status" value="1"/>
</dbReference>
<gene>
    <name evidence="4" type="ORF">PSYICH_LOCUS9721</name>
</gene>
<evidence type="ECO:0000313" key="4">
    <source>
        <dbReference type="EMBL" id="CAH1109253.1"/>
    </source>
</evidence>
<dbReference type="InterPro" id="IPR043972">
    <property type="entry name" value="FUZ/MON1/HPS1_longin_1"/>
</dbReference>
<dbReference type="Pfam" id="PF19038">
    <property type="entry name" value="Fuz_longin_3"/>
    <property type="match status" value="1"/>
</dbReference>
<dbReference type="GO" id="GO:0005085">
    <property type="term" value="F:guanyl-nucleotide exchange factor activity"/>
    <property type="evidence" value="ECO:0007669"/>
    <property type="project" value="TreeGrafter"/>
</dbReference>
<dbReference type="GO" id="GO:0016192">
    <property type="term" value="P:vesicle-mediated transport"/>
    <property type="evidence" value="ECO:0007669"/>
    <property type="project" value="InterPro"/>
</dbReference>
<dbReference type="OrthoDB" id="10255234at2759"/>
<feature type="domain" description="FUZ/MON1/HPS1 second Longin" evidence="2">
    <location>
        <begin position="189"/>
        <end position="293"/>
    </location>
</feature>
<sequence length="601" mass="68695">MNCLLIFDHLNDIIHTKYNEAFVDHMNNFAIEQELLPKGSCEKKVDPNIIVQTFSPIVTSHRIMSCQFGNSYTSIKCEDNLVMYFDEYMGYLFVTIAKEKDEFMKWFTNICVTVVRYLCGPDVYQLKACDEKSILANKLIDSWSNLISHDQSVHVEAVEQLFINPELSSTTLCILRESVEKVLVHIECKKMHALILVQNKILSLYSSQAAKELSSSDILFLIILCESLSIAKIDSASSSKKISSYQVLLSGPEDTPKCLPHAVHIMSLSNGIYLVYLVEIGNSAVAASLYECFCHLHTMQQIQIQREKKTIQPAYENLDLANKKLHESLKKYKNTAVDNCHKQLVKKWEIIKKKYQEYIKNSSEEALLRAETLCLGFLENLKELLNLTSVDDSILNASAKYAIEAAVGVKEKLETYEDFFKAKSIKNFSLGSRDSLTINKYLEEFPGLVHFIYVDRNINRITTPTLDLETPEGLFNIKKVFYMIDVAKDKLQKGLIQFIWKDESFSYAYFLWFEDINGQGLRPTVSPKEIAGWPGILCENFYQKLKKNCFPKTPPSKIKCYEVFCLHLGLATASVVLEHTRRLAATICELRGFPTQAVNFF</sequence>
<evidence type="ECO:0000259" key="3">
    <source>
        <dbReference type="Pfam" id="PF19038"/>
    </source>
</evidence>
<feature type="domain" description="FUZ/MON1/HPS1 first Longin" evidence="1">
    <location>
        <begin position="2"/>
        <end position="146"/>
    </location>
</feature>
<dbReference type="InterPro" id="IPR026053">
    <property type="entry name" value="HPS1"/>
</dbReference>
<dbReference type="PANTHER" id="PTHR12761">
    <property type="entry name" value="HERMANSKY-PUDLAK SYNDROME PROTEIN 1"/>
    <property type="match status" value="1"/>
</dbReference>
<dbReference type="PANTHER" id="PTHR12761:SF1">
    <property type="entry name" value="BLOC-3 COMPLEX MEMBER HPS1"/>
    <property type="match status" value="1"/>
</dbReference>
<evidence type="ECO:0000259" key="2">
    <source>
        <dbReference type="Pfam" id="PF19037"/>
    </source>
</evidence>
<organism evidence="4 5">
    <name type="scientific">Psylliodes chrysocephalus</name>
    <dbReference type="NCBI Taxonomy" id="3402493"/>
    <lineage>
        <taxon>Eukaryota</taxon>
        <taxon>Metazoa</taxon>
        <taxon>Ecdysozoa</taxon>
        <taxon>Arthropoda</taxon>
        <taxon>Hexapoda</taxon>
        <taxon>Insecta</taxon>
        <taxon>Pterygota</taxon>
        <taxon>Neoptera</taxon>
        <taxon>Endopterygota</taxon>
        <taxon>Coleoptera</taxon>
        <taxon>Polyphaga</taxon>
        <taxon>Cucujiformia</taxon>
        <taxon>Chrysomeloidea</taxon>
        <taxon>Chrysomelidae</taxon>
        <taxon>Galerucinae</taxon>
        <taxon>Alticini</taxon>
        <taxon>Psylliodes</taxon>
    </lineage>
</organism>